<evidence type="ECO:0000256" key="1">
    <source>
        <dbReference type="ARBA" id="ARBA00004196"/>
    </source>
</evidence>
<dbReference type="GO" id="GO:0030246">
    <property type="term" value="F:carbohydrate binding"/>
    <property type="evidence" value="ECO:0007669"/>
    <property type="project" value="UniProtKB-ARBA"/>
</dbReference>
<evidence type="ECO:0000313" key="7">
    <source>
        <dbReference type="Proteomes" id="UP000465778"/>
    </source>
</evidence>
<evidence type="ECO:0000259" key="5">
    <source>
        <dbReference type="Pfam" id="PF13407"/>
    </source>
</evidence>
<accession>A0A800MWH1</accession>
<name>A0A800MWH1_CYTFI</name>
<dbReference type="Proteomes" id="UP000465778">
    <property type="component" value="Unassembled WGS sequence"/>
</dbReference>
<evidence type="ECO:0000256" key="2">
    <source>
        <dbReference type="ARBA" id="ARBA00007639"/>
    </source>
</evidence>
<feature type="domain" description="Periplasmic binding protein" evidence="5">
    <location>
        <begin position="42"/>
        <end position="294"/>
    </location>
</feature>
<keyword evidence="3 4" id="KW-0732">Signal</keyword>
<protein>
    <submittedName>
        <fullName evidence="6">ABC transporter, substrate-binding protein (Cluster 2, ribose/xylose/arabinose/galactose)</fullName>
    </submittedName>
</protein>
<dbReference type="SUPFAM" id="SSF53822">
    <property type="entry name" value="Periplasmic binding protein-like I"/>
    <property type="match status" value="1"/>
</dbReference>
<comment type="caution">
    <text evidence="6">The sequence shown here is derived from an EMBL/GenBank/DDBJ whole genome shotgun (WGS) entry which is preliminary data.</text>
</comment>
<organism evidence="6 7">
    <name type="scientific">Cytobacillus firmus</name>
    <name type="common">Bacillus firmus</name>
    <dbReference type="NCBI Taxonomy" id="1399"/>
    <lineage>
        <taxon>Bacteria</taxon>
        <taxon>Bacillati</taxon>
        <taxon>Bacillota</taxon>
        <taxon>Bacilli</taxon>
        <taxon>Bacillales</taxon>
        <taxon>Bacillaceae</taxon>
        <taxon>Cytobacillus</taxon>
    </lineage>
</organism>
<feature type="chain" id="PRO_5038670239" evidence="4">
    <location>
        <begin position="19"/>
        <end position="321"/>
    </location>
</feature>
<dbReference type="PANTHER" id="PTHR46847:SF1">
    <property type="entry name" value="D-ALLOSE-BINDING PERIPLASMIC PROTEIN-RELATED"/>
    <property type="match status" value="1"/>
</dbReference>
<feature type="signal peptide" evidence="4">
    <location>
        <begin position="1"/>
        <end position="18"/>
    </location>
</feature>
<proteinExistence type="inferred from homology"/>
<dbReference type="Pfam" id="PF13407">
    <property type="entry name" value="Peripla_BP_4"/>
    <property type="match status" value="1"/>
</dbReference>
<dbReference type="GO" id="GO:0030313">
    <property type="term" value="C:cell envelope"/>
    <property type="evidence" value="ECO:0007669"/>
    <property type="project" value="UniProtKB-SubCell"/>
</dbReference>
<dbReference type="Gene3D" id="3.40.50.2300">
    <property type="match status" value="2"/>
</dbReference>
<dbReference type="PROSITE" id="PS51257">
    <property type="entry name" value="PROKAR_LIPOPROTEIN"/>
    <property type="match status" value="1"/>
</dbReference>
<dbReference type="EMBL" id="VDEM01000025">
    <property type="protein sequence ID" value="KAF0823758.1"/>
    <property type="molecule type" value="Genomic_DNA"/>
</dbReference>
<evidence type="ECO:0000256" key="3">
    <source>
        <dbReference type="ARBA" id="ARBA00022729"/>
    </source>
</evidence>
<dbReference type="RefSeq" id="WP_197199016.1">
    <property type="nucleotide sequence ID" value="NZ_JAQZDS010000002.1"/>
</dbReference>
<reference evidence="6 7" key="1">
    <citation type="journal article" date="2020" name="G3 (Bethesda)">
        <title>Whole Genome Sequencing and Comparative Genomics of Two Nematicidal Bacillus Strains Reveals a Wide Range of Possible Virulence Factors.</title>
        <authorList>
            <person name="Susic N."/>
            <person name="Janezic S."/>
            <person name="Rupnik M."/>
            <person name="Geric Stare B."/>
        </authorList>
    </citation>
    <scope>NUCLEOTIDE SEQUENCE [LARGE SCALE GENOMIC DNA]</scope>
    <source>
        <strain evidence="6 7">I-1582</strain>
    </source>
</reference>
<comment type="subcellular location">
    <subcellularLocation>
        <location evidence="1">Cell envelope</location>
    </subcellularLocation>
</comment>
<sequence length="321" mass="34095">MKKFISLFLVAMLTIGLAACSGNEGASGGSGEGGDKKDQLVFGYTSMTQNNPFFQVLEEAIREEVEANGDKLITTNPAMDVALQINQIEDMIAQGIDAIFLNPVDWEGIRPALAMLEEAGIPIINYDTEVKDFDYVTAYVGSDNKNAGRVAGEDLVKRFPDGGKIAVLDSPTMNSINDRIAGFMEAIEGKNFDIVAQQDAKGDLETALGITEDILQAHPDIVAIMGGNDPTALGALAAAKAANKTDLAIYGVDGSPDAKAAIAEGGPLVGTGAQSPISIGKQSVDVAYKILNKEDFEKRVPVETFLINEENVEEYGTDGWQ</sequence>
<dbReference type="InterPro" id="IPR025997">
    <property type="entry name" value="SBP_2_dom"/>
</dbReference>
<evidence type="ECO:0000313" key="6">
    <source>
        <dbReference type="EMBL" id="KAF0823758.1"/>
    </source>
</evidence>
<evidence type="ECO:0000256" key="4">
    <source>
        <dbReference type="SAM" id="SignalP"/>
    </source>
</evidence>
<dbReference type="CDD" id="cd19971">
    <property type="entry name" value="PBP1_ABC_sugar_binding-like"/>
    <property type="match status" value="1"/>
</dbReference>
<dbReference type="InterPro" id="IPR028082">
    <property type="entry name" value="Peripla_BP_I"/>
</dbReference>
<comment type="similarity">
    <text evidence="2">Belongs to the bacterial solute-binding protein 2 family.</text>
</comment>
<dbReference type="AlphaFoldDB" id="A0A800MWH1"/>
<gene>
    <name evidence="6" type="ORF">KIS1582_2486</name>
</gene>
<dbReference type="PANTHER" id="PTHR46847">
    <property type="entry name" value="D-ALLOSE-BINDING PERIPLASMIC PROTEIN-RELATED"/>
    <property type="match status" value="1"/>
</dbReference>